<comment type="caution">
    <text evidence="2">The sequence shown here is derived from an EMBL/GenBank/DDBJ whole genome shotgun (WGS) entry which is preliminary data.</text>
</comment>
<sequence>METALKRVRGSRGLLATGSSRQQRERARQHELEQRVLPEPELEPEVDEQVT</sequence>
<feature type="compositionally biased region" description="Basic and acidic residues" evidence="1">
    <location>
        <begin position="22"/>
        <end position="38"/>
    </location>
</feature>
<keyword evidence="3" id="KW-1185">Reference proteome</keyword>
<dbReference type="Proteomes" id="UP000265520">
    <property type="component" value="Unassembled WGS sequence"/>
</dbReference>
<feature type="region of interest" description="Disordered" evidence="1">
    <location>
        <begin position="1"/>
        <end position="51"/>
    </location>
</feature>
<dbReference type="EMBL" id="LXQA010060270">
    <property type="protein sequence ID" value="MCI05956.1"/>
    <property type="molecule type" value="Genomic_DNA"/>
</dbReference>
<evidence type="ECO:0000313" key="3">
    <source>
        <dbReference type="Proteomes" id="UP000265520"/>
    </source>
</evidence>
<organism evidence="2 3">
    <name type="scientific">Trifolium medium</name>
    <dbReference type="NCBI Taxonomy" id="97028"/>
    <lineage>
        <taxon>Eukaryota</taxon>
        <taxon>Viridiplantae</taxon>
        <taxon>Streptophyta</taxon>
        <taxon>Embryophyta</taxon>
        <taxon>Tracheophyta</taxon>
        <taxon>Spermatophyta</taxon>
        <taxon>Magnoliopsida</taxon>
        <taxon>eudicotyledons</taxon>
        <taxon>Gunneridae</taxon>
        <taxon>Pentapetalae</taxon>
        <taxon>rosids</taxon>
        <taxon>fabids</taxon>
        <taxon>Fabales</taxon>
        <taxon>Fabaceae</taxon>
        <taxon>Papilionoideae</taxon>
        <taxon>50 kb inversion clade</taxon>
        <taxon>NPAAA clade</taxon>
        <taxon>Hologalegina</taxon>
        <taxon>IRL clade</taxon>
        <taxon>Trifolieae</taxon>
        <taxon>Trifolium</taxon>
    </lineage>
</organism>
<proteinExistence type="predicted"/>
<dbReference type="AlphaFoldDB" id="A0A392P3S2"/>
<protein>
    <submittedName>
        <fullName evidence="2">Uncharacterized protein</fullName>
    </submittedName>
</protein>
<accession>A0A392P3S2</accession>
<feature type="compositionally biased region" description="Basic residues" evidence="1">
    <location>
        <begin position="1"/>
        <end position="10"/>
    </location>
</feature>
<evidence type="ECO:0000313" key="2">
    <source>
        <dbReference type="EMBL" id="MCI05956.1"/>
    </source>
</evidence>
<reference evidence="2 3" key="1">
    <citation type="journal article" date="2018" name="Front. Plant Sci.">
        <title>Red Clover (Trifolium pratense) and Zigzag Clover (T. medium) - A Picture of Genomic Similarities and Differences.</title>
        <authorList>
            <person name="Dluhosova J."/>
            <person name="Istvanek J."/>
            <person name="Nedelnik J."/>
            <person name="Repkova J."/>
        </authorList>
    </citation>
    <scope>NUCLEOTIDE SEQUENCE [LARGE SCALE GENOMIC DNA]</scope>
    <source>
        <strain evidence="3">cv. 10/8</strain>
        <tissue evidence="2">Leaf</tissue>
    </source>
</reference>
<feature type="compositionally biased region" description="Acidic residues" evidence="1">
    <location>
        <begin position="40"/>
        <end position="51"/>
    </location>
</feature>
<evidence type="ECO:0000256" key="1">
    <source>
        <dbReference type="SAM" id="MobiDB-lite"/>
    </source>
</evidence>
<name>A0A392P3S2_9FABA</name>